<feature type="domain" description="Myb-like" evidence="2">
    <location>
        <begin position="418"/>
        <end position="471"/>
    </location>
</feature>
<accession>A0A2K3CVN7</accession>
<dbReference type="GeneID" id="5721403"/>
<dbReference type="InterPro" id="IPR009057">
    <property type="entry name" value="Homeodomain-like_sf"/>
</dbReference>
<evidence type="ECO:0000259" key="2">
    <source>
        <dbReference type="PROSITE" id="PS50090"/>
    </source>
</evidence>
<dbReference type="Gramene" id="PNW72336">
    <property type="protein sequence ID" value="PNW72336"/>
    <property type="gene ID" value="CHLRE_16g672400v5"/>
</dbReference>
<dbReference type="PROSITE" id="PS50090">
    <property type="entry name" value="MYB_LIKE"/>
    <property type="match status" value="1"/>
</dbReference>
<evidence type="ECO:0000256" key="1">
    <source>
        <dbReference type="SAM" id="MobiDB-lite"/>
    </source>
</evidence>
<dbReference type="RefSeq" id="XP_001695804.2">
    <property type="nucleotide sequence ID" value="XM_001695752.2"/>
</dbReference>
<evidence type="ECO:0000313" key="3">
    <source>
        <dbReference type="EMBL" id="PNW72336.1"/>
    </source>
</evidence>
<name>A0A2K3CVN7_CHLRE</name>
<dbReference type="InParanoid" id="A0A2K3CVN7"/>
<dbReference type="Proteomes" id="UP000006906">
    <property type="component" value="Chromosome 16"/>
</dbReference>
<dbReference type="AlphaFoldDB" id="A0A2K3CVN7"/>
<dbReference type="SUPFAM" id="SSF46689">
    <property type="entry name" value="Homeodomain-like"/>
    <property type="match status" value="1"/>
</dbReference>
<protein>
    <recommendedName>
        <fullName evidence="2">Myb-like domain-containing protein</fullName>
    </recommendedName>
</protein>
<organism evidence="3 4">
    <name type="scientific">Chlamydomonas reinhardtii</name>
    <name type="common">Chlamydomonas smithii</name>
    <dbReference type="NCBI Taxonomy" id="3055"/>
    <lineage>
        <taxon>Eukaryota</taxon>
        <taxon>Viridiplantae</taxon>
        <taxon>Chlorophyta</taxon>
        <taxon>core chlorophytes</taxon>
        <taxon>Chlorophyceae</taxon>
        <taxon>CS clade</taxon>
        <taxon>Chlamydomonadales</taxon>
        <taxon>Chlamydomonadaceae</taxon>
        <taxon>Chlamydomonas</taxon>
    </lineage>
</organism>
<feature type="region of interest" description="Disordered" evidence="1">
    <location>
        <begin position="130"/>
        <end position="172"/>
    </location>
</feature>
<dbReference type="EMBL" id="CM008977">
    <property type="protein sequence ID" value="PNW72336.1"/>
    <property type="molecule type" value="Genomic_DNA"/>
</dbReference>
<feature type="region of interest" description="Disordered" evidence="1">
    <location>
        <begin position="255"/>
        <end position="346"/>
    </location>
</feature>
<gene>
    <name evidence="3" type="ORF">CHLRE_16g672400v5</name>
</gene>
<dbReference type="OMA" id="CGTANEL"/>
<dbReference type="PaxDb" id="3055-EDP01141"/>
<sequence length="501" mass="53671">MKMLEFRLKLGTGADWEALGPIPEPFPFSIDADCTTLAFKHYLSHKILNGVFEPGNFQLRLQGCDKELEDVADAGQPTTSTHQPQLRRLASQGVCNGSVLQLDVCATEEELQRFLDAAEECGTANELGHVEEQQEAQTPPAAGVDPRQRHAAEGSAAAAGDGPTGRPSLGMMHTPAGTVGTFLDDEDADYLQEDLEALVQPAAQRAGEEELDHLNVAADGEPFEAEDAEDFEAHGRELRGAGGVVGAPQQQHPAFAAAAEGREQEGDDEDWGDMGLRSAGTRTAGQPERRAAVATPARKQQQQQQRPRANLQSAAKRARREAPEEELDFVSGSADEGAQPAQQQQCTHGAAIVGGSTRGAAAPARAAATGAATAAGAAAPRSQPPRQPALARSTGLPAAMQPAVDTGAFSAYGGGGGQQRASSGFWSLEETERLVEWVDSHGARQWTMFVQLNTDLHRDVEQVKMKWRNLKNASKKRWTVARRVPPPDLRARIDEIVRRDT</sequence>
<dbReference type="KEGG" id="cre:CHLRE_16g672400v5"/>
<reference evidence="3 4" key="1">
    <citation type="journal article" date="2007" name="Science">
        <title>The Chlamydomonas genome reveals the evolution of key animal and plant functions.</title>
        <authorList>
            <person name="Merchant S.S."/>
            <person name="Prochnik S.E."/>
            <person name="Vallon O."/>
            <person name="Harris E.H."/>
            <person name="Karpowicz S.J."/>
            <person name="Witman G.B."/>
            <person name="Terry A."/>
            <person name="Salamov A."/>
            <person name="Fritz-Laylin L.K."/>
            <person name="Marechal-Drouard L."/>
            <person name="Marshall W.F."/>
            <person name="Qu L.H."/>
            <person name="Nelson D.R."/>
            <person name="Sanderfoot A.A."/>
            <person name="Spalding M.H."/>
            <person name="Kapitonov V.V."/>
            <person name="Ren Q."/>
            <person name="Ferris P."/>
            <person name="Lindquist E."/>
            <person name="Shapiro H."/>
            <person name="Lucas S.M."/>
            <person name="Grimwood J."/>
            <person name="Schmutz J."/>
            <person name="Cardol P."/>
            <person name="Cerutti H."/>
            <person name="Chanfreau G."/>
            <person name="Chen C.L."/>
            <person name="Cognat V."/>
            <person name="Croft M.T."/>
            <person name="Dent R."/>
            <person name="Dutcher S."/>
            <person name="Fernandez E."/>
            <person name="Fukuzawa H."/>
            <person name="Gonzalez-Ballester D."/>
            <person name="Gonzalez-Halphen D."/>
            <person name="Hallmann A."/>
            <person name="Hanikenne M."/>
            <person name="Hippler M."/>
            <person name="Inwood W."/>
            <person name="Jabbari K."/>
            <person name="Kalanon M."/>
            <person name="Kuras R."/>
            <person name="Lefebvre P.A."/>
            <person name="Lemaire S.D."/>
            <person name="Lobanov A.V."/>
            <person name="Lohr M."/>
            <person name="Manuell A."/>
            <person name="Meier I."/>
            <person name="Mets L."/>
            <person name="Mittag M."/>
            <person name="Mittelmeier T."/>
            <person name="Moroney J.V."/>
            <person name="Moseley J."/>
            <person name="Napoli C."/>
            <person name="Nedelcu A.M."/>
            <person name="Niyogi K."/>
            <person name="Novoselov S.V."/>
            <person name="Paulsen I.T."/>
            <person name="Pazour G."/>
            <person name="Purton S."/>
            <person name="Ral J.P."/>
            <person name="Riano-Pachon D.M."/>
            <person name="Riekhof W."/>
            <person name="Rymarquis L."/>
            <person name="Schroda M."/>
            <person name="Stern D."/>
            <person name="Umen J."/>
            <person name="Willows R."/>
            <person name="Wilson N."/>
            <person name="Zimmer S.L."/>
            <person name="Allmer J."/>
            <person name="Balk J."/>
            <person name="Bisova K."/>
            <person name="Chen C.J."/>
            <person name="Elias M."/>
            <person name="Gendler K."/>
            <person name="Hauser C."/>
            <person name="Lamb M.R."/>
            <person name="Ledford H."/>
            <person name="Long J.C."/>
            <person name="Minagawa J."/>
            <person name="Page M.D."/>
            <person name="Pan J."/>
            <person name="Pootakham W."/>
            <person name="Roje S."/>
            <person name="Rose A."/>
            <person name="Stahlberg E."/>
            <person name="Terauchi A.M."/>
            <person name="Yang P."/>
            <person name="Ball S."/>
            <person name="Bowler C."/>
            <person name="Dieckmann C.L."/>
            <person name="Gladyshev V.N."/>
            <person name="Green P."/>
            <person name="Jorgensen R."/>
            <person name="Mayfield S."/>
            <person name="Mueller-Roeber B."/>
            <person name="Rajamani S."/>
            <person name="Sayre R.T."/>
            <person name="Brokstein P."/>
            <person name="Dubchak I."/>
            <person name="Goodstein D."/>
            <person name="Hornick L."/>
            <person name="Huang Y.W."/>
            <person name="Jhaveri J."/>
            <person name="Luo Y."/>
            <person name="Martinez D."/>
            <person name="Ngau W.C."/>
            <person name="Otillar B."/>
            <person name="Poliakov A."/>
            <person name="Porter A."/>
            <person name="Szajkowski L."/>
            <person name="Werner G."/>
            <person name="Zhou K."/>
            <person name="Grigoriev I.V."/>
            <person name="Rokhsar D.S."/>
            <person name="Grossman A.R."/>
        </authorList>
    </citation>
    <scope>NUCLEOTIDE SEQUENCE [LARGE SCALE GENOMIC DNA]</scope>
    <source>
        <strain evidence="4">CC-503</strain>
    </source>
</reference>
<dbReference type="InterPro" id="IPR001005">
    <property type="entry name" value="SANT/Myb"/>
</dbReference>
<evidence type="ECO:0000313" key="4">
    <source>
        <dbReference type="Proteomes" id="UP000006906"/>
    </source>
</evidence>
<feature type="region of interest" description="Disordered" evidence="1">
    <location>
        <begin position="373"/>
        <end position="395"/>
    </location>
</feature>
<dbReference type="Gene3D" id="1.10.246.220">
    <property type="match status" value="1"/>
</dbReference>
<keyword evidence="4" id="KW-1185">Reference proteome</keyword>
<dbReference type="OrthoDB" id="548450at2759"/>
<proteinExistence type="predicted"/>